<feature type="region of interest" description="Disordered" evidence="1">
    <location>
        <begin position="396"/>
        <end position="427"/>
    </location>
</feature>
<reference evidence="3 4" key="1">
    <citation type="journal article" date="2018" name="Mol. Biol. Evol.">
        <title>Broad Genomic Sampling Reveals a Smut Pathogenic Ancestry of the Fungal Clade Ustilaginomycotina.</title>
        <authorList>
            <person name="Kijpornyongpan T."/>
            <person name="Mondo S.J."/>
            <person name="Barry K."/>
            <person name="Sandor L."/>
            <person name="Lee J."/>
            <person name="Lipzen A."/>
            <person name="Pangilinan J."/>
            <person name="LaButti K."/>
            <person name="Hainaut M."/>
            <person name="Henrissat B."/>
            <person name="Grigoriev I.V."/>
            <person name="Spatafora J.W."/>
            <person name="Aime M.C."/>
        </authorList>
    </citation>
    <scope>NUCLEOTIDE SEQUENCE [LARGE SCALE GENOMIC DNA]</scope>
    <source>
        <strain evidence="3 4">MCA 4186</strain>
    </source>
</reference>
<dbReference type="Proteomes" id="UP000245946">
    <property type="component" value="Unassembled WGS sequence"/>
</dbReference>
<evidence type="ECO:0000313" key="4">
    <source>
        <dbReference type="Proteomes" id="UP000245946"/>
    </source>
</evidence>
<dbReference type="EMBL" id="KZ819308">
    <property type="protein sequence ID" value="PWN94944.1"/>
    <property type="molecule type" value="Genomic_DNA"/>
</dbReference>
<dbReference type="AlphaFoldDB" id="A0A316Z1H6"/>
<feature type="compositionally biased region" description="Low complexity" evidence="1">
    <location>
        <begin position="679"/>
        <end position="718"/>
    </location>
</feature>
<organism evidence="3 4">
    <name type="scientific">Tilletiopsis washingtonensis</name>
    <dbReference type="NCBI Taxonomy" id="58919"/>
    <lineage>
        <taxon>Eukaryota</taxon>
        <taxon>Fungi</taxon>
        <taxon>Dikarya</taxon>
        <taxon>Basidiomycota</taxon>
        <taxon>Ustilaginomycotina</taxon>
        <taxon>Exobasidiomycetes</taxon>
        <taxon>Entylomatales</taxon>
        <taxon>Entylomatales incertae sedis</taxon>
        <taxon>Tilletiopsis</taxon>
    </lineage>
</organism>
<feature type="compositionally biased region" description="Low complexity" evidence="1">
    <location>
        <begin position="557"/>
        <end position="601"/>
    </location>
</feature>
<proteinExistence type="predicted"/>
<dbReference type="STRING" id="58919.A0A316Z1H6"/>
<feature type="compositionally biased region" description="Low complexity" evidence="1">
    <location>
        <begin position="613"/>
        <end position="628"/>
    </location>
</feature>
<keyword evidence="2" id="KW-0812">Transmembrane</keyword>
<evidence type="ECO:0000256" key="2">
    <source>
        <dbReference type="SAM" id="Phobius"/>
    </source>
</evidence>
<evidence type="ECO:0000313" key="3">
    <source>
        <dbReference type="EMBL" id="PWN94944.1"/>
    </source>
</evidence>
<feature type="region of interest" description="Disordered" evidence="1">
    <location>
        <begin position="655"/>
        <end position="738"/>
    </location>
</feature>
<evidence type="ECO:0000256" key="1">
    <source>
        <dbReference type="SAM" id="MobiDB-lite"/>
    </source>
</evidence>
<protein>
    <submittedName>
        <fullName evidence="3">Uncharacterized protein</fullName>
    </submittedName>
</protein>
<name>A0A316Z1H6_9BASI</name>
<dbReference type="PANTHER" id="PTHR37487:SF3">
    <property type="entry name" value="CLEAVAGE_POLYADENYLATION SPECIFICITY FACTOR A SUBUNIT N-TERMINAL DOMAIN-CONTAINING PROTEIN"/>
    <property type="match status" value="1"/>
</dbReference>
<dbReference type="OrthoDB" id="3366220at2759"/>
<gene>
    <name evidence="3" type="ORF">FA09DRAFT_341663</name>
</gene>
<dbReference type="PANTHER" id="PTHR37487">
    <property type="entry name" value="CHROMOSOME 1, WHOLE GENOME SHOTGUN SEQUENCE"/>
    <property type="match status" value="1"/>
</dbReference>
<dbReference type="RefSeq" id="XP_025595223.1">
    <property type="nucleotide sequence ID" value="XM_025744479.1"/>
</dbReference>
<accession>A0A316Z1H6</accession>
<keyword evidence="2" id="KW-0472">Membrane</keyword>
<keyword evidence="2" id="KW-1133">Transmembrane helix</keyword>
<feature type="transmembrane region" description="Helical" evidence="2">
    <location>
        <begin position="333"/>
        <end position="356"/>
    </location>
</feature>
<dbReference type="GeneID" id="37272023"/>
<feature type="region of interest" description="Disordered" evidence="1">
    <location>
        <begin position="450"/>
        <end position="628"/>
    </location>
</feature>
<feature type="compositionally biased region" description="Polar residues" evidence="1">
    <location>
        <begin position="482"/>
        <end position="500"/>
    </location>
</feature>
<keyword evidence="4" id="KW-1185">Reference proteome</keyword>
<feature type="compositionally biased region" description="Low complexity" evidence="1">
    <location>
        <begin position="534"/>
        <end position="545"/>
    </location>
</feature>
<sequence>MTAAPAFAAHAPAAGEASLGTRALPGGSAALAPALLRRTRLEERSRRRRQAAPPVDHSFVLGVTDPQSCVPMNITFNPSKGVPPFTVQIAPSGWFPAVFSVPASYADPTLSQWLVQYTPPVYTMPDAPSSSRITPDMVVTVVDSSGAMANSSSMITVKTAPDGISCDNISGTLPFFFYNDPSQTTCEPFHVAWNSTSGNKTWQDPLGLYFLPQRLPPLYMPISNSSTLNMTFPLAVPASTDFLMTMSDARGSSGGVSGRNSAGFSEYSDLSCLQQPFSQILPTPTATLTYPMPDYVASVPSLTTSDGVIYTQTVVATVRNGKAAGQRGTDAGVLGASVGVGIAAALGACLVFYILWRRRQKRRELSWDVPDGVASTLGHSGAPIDRKFAQRLQPQANVAGQRRNPDGLAAAGEMPGNRSSRTNSLHSSLHSFGGSAYELRAEYNNAPLDSPTGFYTSPPGTAPLPYSDFSPPSHSYGVGENSFGSQEQEVLSQLSPQQMAAPQRSHYGARRASASSGSMRVGAGGAAAYRSPFGDYSSSGDIGSGQYEEVPMSEPRYPTSSAGSGTYGTTGTPTSAAQAYSTARTGSSGSSSSTGNPFSNSRRAPASALGSMPGNSSYASSGAAAAAPRAGYGFVQHSDAGLLLDDSIDDADAEADAARQGIVELPPQYDAVPRREPRQQQQQAASSSSSPSATTSSSSAQAAQASQPPQSQQQPTLAEGEEEDEAEFWRPAPAPSRP</sequence>
<feature type="compositionally biased region" description="Low complexity" evidence="1">
    <location>
        <begin position="504"/>
        <end position="521"/>
    </location>
</feature>